<comment type="similarity">
    <text evidence="2">Belongs to the zinc-containing alcohol dehydrogenase family.</text>
</comment>
<gene>
    <name evidence="8" type="ORF">GCM10010151_37430</name>
</gene>
<proteinExistence type="inferred from homology"/>
<feature type="domain" description="Alcohol dehydrogenase-like N-terminal" evidence="7">
    <location>
        <begin position="36"/>
        <end position="93"/>
    </location>
</feature>
<dbReference type="SUPFAM" id="SSF50129">
    <property type="entry name" value="GroES-like"/>
    <property type="match status" value="1"/>
</dbReference>
<keyword evidence="9" id="KW-1185">Reference proteome</keyword>
<organism evidence="8 9">
    <name type="scientific">Actinoallomurus spadix</name>
    <dbReference type="NCBI Taxonomy" id="79912"/>
    <lineage>
        <taxon>Bacteria</taxon>
        <taxon>Bacillati</taxon>
        <taxon>Actinomycetota</taxon>
        <taxon>Actinomycetes</taxon>
        <taxon>Streptosporangiales</taxon>
        <taxon>Thermomonosporaceae</taxon>
        <taxon>Actinoallomurus</taxon>
    </lineage>
</organism>
<reference evidence="9" key="1">
    <citation type="journal article" date="2019" name="Int. J. Syst. Evol. Microbiol.">
        <title>The Global Catalogue of Microorganisms (GCM) 10K type strain sequencing project: providing services to taxonomists for standard genome sequencing and annotation.</title>
        <authorList>
            <consortium name="The Broad Institute Genomics Platform"/>
            <consortium name="The Broad Institute Genome Sequencing Center for Infectious Disease"/>
            <person name="Wu L."/>
            <person name="Ma J."/>
        </authorList>
    </citation>
    <scope>NUCLEOTIDE SEQUENCE [LARGE SCALE GENOMIC DNA]</scope>
    <source>
        <strain evidence="9">JCM 3146</strain>
    </source>
</reference>
<feature type="region of interest" description="Disordered" evidence="6">
    <location>
        <begin position="1"/>
        <end position="33"/>
    </location>
</feature>
<dbReference type="Proteomes" id="UP001501822">
    <property type="component" value="Unassembled WGS sequence"/>
</dbReference>
<dbReference type="Gene3D" id="3.40.50.720">
    <property type="entry name" value="NAD(P)-binding Rossmann-like Domain"/>
    <property type="match status" value="1"/>
</dbReference>
<evidence type="ECO:0000256" key="6">
    <source>
        <dbReference type="SAM" id="MobiDB-lite"/>
    </source>
</evidence>
<evidence type="ECO:0000256" key="4">
    <source>
        <dbReference type="ARBA" id="ARBA00022833"/>
    </source>
</evidence>
<evidence type="ECO:0000256" key="3">
    <source>
        <dbReference type="ARBA" id="ARBA00022723"/>
    </source>
</evidence>
<comment type="cofactor">
    <cofactor evidence="1">
        <name>Zn(2+)</name>
        <dbReference type="ChEBI" id="CHEBI:29105"/>
    </cofactor>
</comment>
<dbReference type="RefSeq" id="WP_252811504.1">
    <property type="nucleotide sequence ID" value="NZ_BAAABM010000029.1"/>
</dbReference>
<keyword evidence="3" id="KW-0479">Metal-binding</keyword>
<dbReference type="SUPFAM" id="SSF51735">
    <property type="entry name" value="NAD(P)-binding Rossmann-fold domains"/>
    <property type="match status" value="1"/>
</dbReference>
<evidence type="ECO:0000256" key="1">
    <source>
        <dbReference type="ARBA" id="ARBA00001947"/>
    </source>
</evidence>
<dbReference type="Pfam" id="PF08240">
    <property type="entry name" value="ADH_N"/>
    <property type="match status" value="1"/>
</dbReference>
<dbReference type="PANTHER" id="PTHR43350">
    <property type="entry name" value="NAD-DEPENDENT ALCOHOL DEHYDROGENASE"/>
    <property type="match status" value="1"/>
</dbReference>
<dbReference type="Gene3D" id="3.90.180.10">
    <property type="entry name" value="Medium-chain alcohol dehydrogenases, catalytic domain"/>
    <property type="match status" value="2"/>
</dbReference>
<dbReference type="EMBL" id="BAAABM010000029">
    <property type="protein sequence ID" value="GAA0344225.1"/>
    <property type="molecule type" value="Genomic_DNA"/>
</dbReference>
<dbReference type="InterPro" id="IPR036291">
    <property type="entry name" value="NAD(P)-bd_dom_sf"/>
</dbReference>
<dbReference type="InterPro" id="IPR013154">
    <property type="entry name" value="ADH-like_N"/>
</dbReference>
<comment type="caution">
    <text evidence="8">The sequence shown here is derived from an EMBL/GenBank/DDBJ whole genome shotgun (WGS) entry which is preliminary data.</text>
</comment>
<dbReference type="PANTHER" id="PTHR43350:SF2">
    <property type="entry name" value="GROES-LIKE ZINC-BINDING ALCOHOL DEHYDROGENASE FAMILY PROTEIN"/>
    <property type="match status" value="1"/>
</dbReference>
<evidence type="ECO:0000313" key="8">
    <source>
        <dbReference type="EMBL" id="GAA0344225.1"/>
    </source>
</evidence>
<keyword evidence="4" id="KW-0862">Zinc</keyword>
<sequence>MNAVPGTGPPPGPLSVELTGSGPRLSRARPRRPDGADAVLVEPLIVGVCRSDLKEIAGRRPGPSQFGHELVGVVTRSSTPRLPVGARVCLDPNVPVTRGTGFARAMWVGGDAEALVRALPLAPAGVAERRLVFAEPLACAAHCLSMARRHRGGGSLRGAAVCVLGAGTAGVLIGRLAEADGARVLLANRDADRLAFLAERRMLPDGGGVPLAGLPGPAAGSAGEHDVVIVATSFVLPELLEHALRLVRPGGLVMLYGGTAAGDRLPGLDCDLDRVRRGERVAAASWRGRPVRVGGSYGTTPGDFGVALRALATAPDGLGVERLITAEVTLPELPAALGRLAAERCFGKVLARP</sequence>
<name>A0ABP3GFI4_9ACTN</name>
<evidence type="ECO:0000313" key="9">
    <source>
        <dbReference type="Proteomes" id="UP001501822"/>
    </source>
</evidence>
<protein>
    <submittedName>
        <fullName evidence="8">Zinc-dependent alcohol dehydrogenase family protein</fullName>
    </submittedName>
</protein>
<evidence type="ECO:0000256" key="2">
    <source>
        <dbReference type="ARBA" id="ARBA00008072"/>
    </source>
</evidence>
<keyword evidence="5" id="KW-0560">Oxidoreductase</keyword>
<evidence type="ECO:0000256" key="5">
    <source>
        <dbReference type="ARBA" id="ARBA00023002"/>
    </source>
</evidence>
<dbReference type="InterPro" id="IPR011032">
    <property type="entry name" value="GroES-like_sf"/>
</dbReference>
<accession>A0ABP3GFI4</accession>
<evidence type="ECO:0000259" key="7">
    <source>
        <dbReference type="Pfam" id="PF08240"/>
    </source>
</evidence>